<dbReference type="GO" id="GO:0005634">
    <property type="term" value="C:nucleus"/>
    <property type="evidence" value="ECO:0007669"/>
    <property type="project" value="UniProtKB-SubCell"/>
</dbReference>
<accession>A0AAE1I2M6</accession>
<name>A0AAE1I2M6_9NEOP</name>
<dbReference type="InterPro" id="IPR013882">
    <property type="entry name" value="Ctp1_C"/>
</dbReference>
<comment type="subcellular location">
    <subcellularLocation>
        <location evidence="1">Nucleus</location>
    </subcellularLocation>
</comment>
<protein>
    <submittedName>
        <fullName evidence="6">DNA endonuclease RBBP8</fullName>
    </submittedName>
</protein>
<dbReference type="EMBL" id="JAHWGI010001431">
    <property type="protein sequence ID" value="KAK3931903.1"/>
    <property type="molecule type" value="Genomic_DNA"/>
</dbReference>
<keyword evidence="6" id="KW-0378">Hydrolase</keyword>
<keyword evidence="7" id="KW-1185">Reference proteome</keyword>
<evidence type="ECO:0000313" key="7">
    <source>
        <dbReference type="Proteomes" id="UP001219518"/>
    </source>
</evidence>
<keyword evidence="2" id="KW-0227">DNA damage</keyword>
<dbReference type="AlphaFoldDB" id="A0AAE1I2M6"/>
<organism evidence="6 7">
    <name type="scientific">Frankliniella fusca</name>
    <dbReference type="NCBI Taxonomy" id="407009"/>
    <lineage>
        <taxon>Eukaryota</taxon>
        <taxon>Metazoa</taxon>
        <taxon>Ecdysozoa</taxon>
        <taxon>Arthropoda</taxon>
        <taxon>Hexapoda</taxon>
        <taxon>Insecta</taxon>
        <taxon>Pterygota</taxon>
        <taxon>Neoptera</taxon>
        <taxon>Paraneoptera</taxon>
        <taxon>Thysanoptera</taxon>
        <taxon>Terebrantia</taxon>
        <taxon>Thripoidea</taxon>
        <taxon>Thripidae</taxon>
        <taxon>Frankliniella</taxon>
    </lineage>
</organism>
<feature type="domain" description="DNA endonuclease activator Ctp1 C-terminal" evidence="5">
    <location>
        <begin position="147"/>
        <end position="179"/>
    </location>
</feature>
<dbReference type="Proteomes" id="UP001219518">
    <property type="component" value="Unassembled WGS sequence"/>
</dbReference>
<dbReference type="Pfam" id="PF08573">
    <property type="entry name" value="SAE2"/>
    <property type="match status" value="1"/>
</dbReference>
<keyword evidence="6" id="KW-0540">Nuclease</keyword>
<evidence type="ECO:0000256" key="2">
    <source>
        <dbReference type="ARBA" id="ARBA00022763"/>
    </source>
</evidence>
<gene>
    <name evidence="6" type="ORF">KUF71_010671</name>
</gene>
<reference evidence="6" key="1">
    <citation type="submission" date="2021-07" db="EMBL/GenBank/DDBJ databases">
        <authorList>
            <person name="Catto M.A."/>
            <person name="Jacobson A."/>
            <person name="Kennedy G."/>
            <person name="Labadie P."/>
            <person name="Hunt B.G."/>
            <person name="Srinivasan R."/>
        </authorList>
    </citation>
    <scope>NUCLEOTIDE SEQUENCE</scope>
    <source>
        <strain evidence="6">PL_HMW_Pooled</strain>
        <tissue evidence="6">Head</tissue>
    </source>
</reference>
<feature type="region of interest" description="Disordered" evidence="4">
    <location>
        <begin position="162"/>
        <end position="188"/>
    </location>
</feature>
<sequence>MDELQRLRSENQRLYRENVKLREVQDRVRALLNESCSALSPSATTSTINKEPTEIPSPVLCLNKPPLRRRLFVQKNQDESIPTKLKDEPGANKWEVLFDMFDKKPSKKEAPSYAYQEKTVRGKKRKALPGQTCYKCEGFYKAAGIEKKGINKCSKHRQQWARQPSPKGFWDLEFPSTQEIRARQSSPN</sequence>
<feature type="compositionally biased region" description="Polar residues" evidence="4">
    <location>
        <begin position="175"/>
        <end position="188"/>
    </location>
</feature>
<evidence type="ECO:0000313" key="6">
    <source>
        <dbReference type="EMBL" id="KAK3931903.1"/>
    </source>
</evidence>
<comment type="caution">
    <text evidence="6">The sequence shown here is derived from an EMBL/GenBank/DDBJ whole genome shotgun (WGS) entry which is preliminary data.</text>
</comment>
<evidence type="ECO:0000256" key="3">
    <source>
        <dbReference type="ARBA" id="ARBA00023242"/>
    </source>
</evidence>
<evidence type="ECO:0000256" key="1">
    <source>
        <dbReference type="ARBA" id="ARBA00004123"/>
    </source>
</evidence>
<dbReference type="GO" id="GO:0006281">
    <property type="term" value="P:DNA repair"/>
    <property type="evidence" value="ECO:0007669"/>
    <property type="project" value="InterPro"/>
</dbReference>
<keyword evidence="3" id="KW-0539">Nucleus</keyword>
<keyword evidence="6" id="KW-0255">Endonuclease</keyword>
<evidence type="ECO:0000256" key="4">
    <source>
        <dbReference type="SAM" id="MobiDB-lite"/>
    </source>
</evidence>
<dbReference type="GO" id="GO:0004519">
    <property type="term" value="F:endonuclease activity"/>
    <property type="evidence" value="ECO:0007669"/>
    <property type="project" value="UniProtKB-KW"/>
</dbReference>
<proteinExistence type="predicted"/>
<reference evidence="6" key="2">
    <citation type="journal article" date="2023" name="BMC Genomics">
        <title>Pest status, molecular evolution, and epigenetic factors derived from the genome assembly of Frankliniella fusca, a thysanopteran phytovirus vector.</title>
        <authorList>
            <person name="Catto M.A."/>
            <person name="Labadie P.E."/>
            <person name="Jacobson A.L."/>
            <person name="Kennedy G.G."/>
            <person name="Srinivasan R."/>
            <person name="Hunt B.G."/>
        </authorList>
    </citation>
    <scope>NUCLEOTIDE SEQUENCE</scope>
    <source>
        <strain evidence="6">PL_HMW_Pooled</strain>
    </source>
</reference>
<evidence type="ECO:0000259" key="5">
    <source>
        <dbReference type="Pfam" id="PF08573"/>
    </source>
</evidence>